<gene>
    <name evidence="1" type="ORF">GM921_06505</name>
</gene>
<reference evidence="1" key="1">
    <citation type="submission" date="2019-11" db="EMBL/GenBank/DDBJ databases">
        <title>Description of Pedobacter sp. LMG 31464T.</title>
        <authorList>
            <person name="Carlier A."/>
            <person name="Qi S."/>
            <person name="Vandamme P."/>
        </authorList>
    </citation>
    <scope>NUCLEOTIDE SEQUENCE</scope>
    <source>
        <strain evidence="1">LMG 31464</strain>
    </source>
</reference>
<sequence>MKKILLLSTAVILLVSFKPVLKKLWESKYIKVNADGSLNYIPDAKGNIIPDFSRVGYYQGDKEITTVAVVKTVNANENGDSEELLQSAIDEVAKLPLSKTGFRGAILLKKGTYKIAGTINITKSGIVLRGEGENATKLIATGKGQRSLIVFSGDGNLKEVAGTRVQIQDKFVPVGTFSFTVSDASKFKVGDDIVVYRPGTDEWVKDLQMDKIEARDGTKQWEAAGYNLQFERKITKVEGNKVTIDNPIVMEMEQKYGGAEVFKASFDGRINDVGIENMLIESEYASDVDEDHGWVAVEFNKVQNAWVRNITTRYFGYAAVSIKSTSKQITVKDSKCLDAKSVITGGRRYSFNNDGQLNLFMNLESTDARHDYVTGAKTLGPNVFYNCKATRTHADIGPHHRWAVGTLFDNITTDGEINVQDRGNWGSGHGWAGVTQVLWNCTVKRAAVQSPWAGGQNYSFGTQGGKYEGRLKGRPDGIWEGENEKGINPSSLYVAQLKNRKRNMK</sequence>
<proteinExistence type="predicted"/>
<dbReference type="InterPro" id="IPR012334">
    <property type="entry name" value="Pectin_lyas_fold"/>
</dbReference>
<dbReference type="Gene3D" id="2.160.20.10">
    <property type="entry name" value="Single-stranded right-handed beta-helix, Pectin lyase-like"/>
    <property type="match status" value="1"/>
</dbReference>
<name>A0A923ITT2_9SPHI</name>
<dbReference type="SUPFAM" id="SSF51126">
    <property type="entry name" value="Pectin lyase-like"/>
    <property type="match status" value="1"/>
</dbReference>
<dbReference type="EMBL" id="WNXD01000001">
    <property type="protein sequence ID" value="MBB2145125.1"/>
    <property type="molecule type" value="Genomic_DNA"/>
</dbReference>
<dbReference type="RefSeq" id="WP_182921785.1">
    <property type="nucleotide sequence ID" value="NZ_WNXD01000001.1"/>
</dbReference>
<comment type="caution">
    <text evidence="1">The sequence shown here is derived from an EMBL/GenBank/DDBJ whole genome shotgun (WGS) entry which is preliminary data.</text>
</comment>
<dbReference type="Proteomes" id="UP000601055">
    <property type="component" value="Unassembled WGS sequence"/>
</dbReference>
<accession>A0A923ITT2</accession>
<organism evidence="1 2">
    <name type="scientific">Pedobacter planticolens</name>
    <dbReference type="NCBI Taxonomy" id="2679964"/>
    <lineage>
        <taxon>Bacteria</taxon>
        <taxon>Pseudomonadati</taxon>
        <taxon>Bacteroidota</taxon>
        <taxon>Sphingobacteriia</taxon>
        <taxon>Sphingobacteriales</taxon>
        <taxon>Sphingobacteriaceae</taxon>
        <taxon>Pedobacter</taxon>
    </lineage>
</organism>
<dbReference type="AlphaFoldDB" id="A0A923ITT2"/>
<keyword evidence="2" id="KW-1185">Reference proteome</keyword>
<evidence type="ECO:0000313" key="2">
    <source>
        <dbReference type="Proteomes" id="UP000601055"/>
    </source>
</evidence>
<evidence type="ECO:0000313" key="1">
    <source>
        <dbReference type="EMBL" id="MBB2145125.1"/>
    </source>
</evidence>
<protein>
    <submittedName>
        <fullName evidence="1">Uncharacterized protein</fullName>
    </submittedName>
</protein>
<dbReference type="InterPro" id="IPR011050">
    <property type="entry name" value="Pectin_lyase_fold/virulence"/>
</dbReference>